<dbReference type="AlphaFoldDB" id="A0A9P8PY98"/>
<evidence type="ECO:0000256" key="1">
    <source>
        <dbReference type="ARBA" id="ARBA00011012"/>
    </source>
</evidence>
<dbReference type="PANTHER" id="PTHR10182">
    <property type="entry name" value="CALCIUM-BINDING PROTEIN 39-RELATED"/>
    <property type="match status" value="1"/>
</dbReference>
<comment type="similarity">
    <text evidence="1">Belongs to the Mo25 family.</text>
</comment>
<organism evidence="2 3">
    <name type="scientific">Wickerhamomyces mucosus</name>
    <dbReference type="NCBI Taxonomy" id="1378264"/>
    <lineage>
        <taxon>Eukaryota</taxon>
        <taxon>Fungi</taxon>
        <taxon>Dikarya</taxon>
        <taxon>Ascomycota</taxon>
        <taxon>Saccharomycotina</taxon>
        <taxon>Saccharomycetes</taxon>
        <taxon>Phaffomycetales</taxon>
        <taxon>Wickerhamomycetaceae</taxon>
        <taxon>Wickerhamomyces</taxon>
    </lineage>
</organism>
<dbReference type="InterPro" id="IPR013878">
    <property type="entry name" value="Mo25"/>
</dbReference>
<reference evidence="2" key="1">
    <citation type="journal article" date="2021" name="Open Biol.">
        <title>Shared evolutionary footprints suggest mitochondrial oxidative damage underlies multiple complex I losses in fungi.</title>
        <authorList>
            <person name="Schikora-Tamarit M.A."/>
            <person name="Marcet-Houben M."/>
            <person name="Nosek J."/>
            <person name="Gabaldon T."/>
        </authorList>
    </citation>
    <scope>NUCLEOTIDE SEQUENCE</scope>
    <source>
        <strain evidence="2">CBS6341</strain>
    </source>
</reference>
<accession>A0A9P8PY98</accession>
<gene>
    <name evidence="2" type="ORF">WICMUC_000736</name>
</gene>
<protein>
    <recommendedName>
        <fullName evidence="4">Mo25-like protein</fullName>
    </recommendedName>
</protein>
<keyword evidence="3" id="KW-1185">Reference proteome</keyword>
<sequence>MAFLFKRNPKTPSELIRTLNEQVIKFDHSNNDKRKLQDEISRYLNSIKIILHGDEDNDPQPDLIAQLAQEVYQTDILYNLILNLSNLEFDSRKDVQTLFSTLLRRQIGNRSPTVDYLISKPKILNLLMKGPEIPNITLITNSILRDCIKLKQLNKILLDDITIWKFFQFAQTGTFENMTDSFQTLNELITTHKKISSQWLLINSKEFIIKINKLIGSNNYVTKRQSIKLLSQLLLTRFNTQFMLIYVNDPENLKLIMILLSDKSKNLQLESFNVFKIFVANPKKSKLISEILIKNRDKLLNFLEKFNPIIDRKDDNLFNDEKEFVVQQINDLPRLIISNNNPNNIVNINNNQQ</sequence>
<reference evidence="2" key="2">
    <citation type="submission" date="2021-01" db="EMBL/GenBank/DDBJ databases">
        <authorList>
            <person name="Schikora-Tamarit M.A."/>
        </authorList>
    </citation>
    <scope>NUCLEOTIDE SEQUENCE</scope>
    <source>
        <strain evidence="2">CBS6341</strain>
    </source>
</reference>
<dbReference type="GO" id="GO:0043539">
    <property type="term" value="F:protein serine/threonine kinase activator activity"/>
    <property type="evidence" value="ECO:0007669"/>
    <property type="project" value="TreeGrafter"/>
</dbReference>
<dbReference type="Proteomes" id="UP000769528">
    <property type="component" value="Unassembled WGS sequence"/>
</dbReference>
<evidence type="ECO:0000313" key="2">
    <source>
        <dbReference type="EMBL" id="KAH3679770.1"/>
    </source>
</evidence>
<dbReference type="SUPFAM" id="SSF48371">
    <property type="entry name" value="ARM repeat"/>
    <property type="match status" value="1"/>
</dbReference>
<dbReference type="PANTHER" id="PTHR10182:SF3">
    <property type="entry name" value="PROTEIN MO25"/>
    <property type="match status" value="1"/>
</dbReference>
<name>A0A9P8PY98_9ASCO</name>
<comment type="caution">
    <text evidence="2">The sequence shown here is derived from an EMBL/GenBank/DDBJ whole genome shotgun (WGS) entry which is preliminary data.</text>
</comment>
<dbReference type="EMBL" id="JAEUBF010000237">
    <property type="protein sequence ID" value="KAH3679770.1"/>
    <property type="molecule type" value="Genomic_DNA"/>
</dbReference>
<dbReference type="InterPro" id="IPR011989">
    <property type="entry name" value="ARM-like"/>
</dbReference>
<dbReference type="InterPro" id="IPR016024">
    <property type="entry name" value="ARM-type_fold"/>
</dbReference>
<evidence type="ECO:0008006" key="4">
    <source>
        <dbReference type="Google" id="ProtNLM"/>
    </source>
</evidence>
<evidence type="ECO:0000313" key="3">
    <source>
        <dbReference type="Proteomes" id="UP000769528"/>
    </source>
</evidence>
<dbReference type="OrthoDB" id="609103at2759"/>
<dbReference type="GO" id="GO:0035556">
    <property type="term" value="P:intracellular signal transduction"/>
    <property type="evidence" value="ECO:0007669"/>
    <property type="project" value="TreeGrafter"/>
</dbReference>
<proteinExistence type="inferred from homology"/>
<dbReference type="Pfam" id="PF08569">
    <property type="entry name" value="Mo25"/>
    <property type="match status" value="1"/>
</dbReference>
<dbReference type="Gene3D" id="1.25.10.10">
    <property type="entry name" value="Leucine-rich Repeat Variant"/>
    <property type="match status" value="1"/>
</dbReference>